<gene>
    <name evidence="1" type="ORF">EK21DRAFT_94848</name>
</gene>
<evidence type="ECO:0000313" key="1">
    <source>
        <dbReference type="EMBL" id="KAF2023514.1"/>
    </source>
</evidence>
<comment type="caution">
    <text evidence="1">The sequence shown here is derived from an EMBL/GenBank/DDBJ whole genome shotgun (WGS) entry which is preliminary data.</text>
</comment>
<sequence length="100" mass="11044">MRAVGDKRRADCVHPYELVRWANSFPPDMHDVSCRPHAFAGGNSAPLKQPRQLALDGGGVRDLPALTILEQLMAPKRRVRRALAGKWRSADIQQAASFLG</sequence>
<name>A0A9P4GXH9_9PLEO</name>
<reference evidence="1" key="1">
    <citation type="journal article" date="2020" name="Stud. Mycol.">
        <title>101 Dothideomycetes genomes: a test case for predicting lifestyles and emergence of pathogens.</title>
        <authorList>
            <person name="Haridas S."/>
            <person name="Albert R."/>
            <person name="Binder M."/>
            <person name="Bloem J."/>
            <person name="Labutti K."/>
            <person name="Salamov A."/>
            <person name="Andreopoulos B."/>
            <person name="Baker S."/>
            <person name="Barry K."/>
            <person name="Bills G."/>
            <person name="Bluhm B."/>
            <person name="Cannon C."/>
            <person name="Castanera R."/>
            <person name="Culley D."/>
            <person name="Daum C."/>
            <person name="Ezra D."/>
            <person name="Gonzalez J."/>
            <person name="Henrissat B."/>
            <person name="Kuo A."/>
            <person name="Liang C."/>
            <person name="Lipzen A."/>
            <person name="Lutzoni F."/>
            <person name="Magnuson J."/>
            <person name="Mondo S."/>
            <person name="Nolan M."/>
            <person name="Ohm R."/>
            <person name="Pangilinan J."/>
            <person name="Park H.-J."/>
            <person name="Ramirez L."/>
            <person name="Alfaro M."/>
            <person name="Sun H."/>
            <person name="Tritt A."/>
            <person name="Yoshinaga Y."/>
            <person name="Zwiers L.-H."/>
            <person name="Turgeon B."/>
            <person name="Goodwin S."/>
            <person name="Spatafora J."/>
            <person name="Crous P."/>
            <person name="Grigoriev I."/>
        </authorList>
    </citation>
    <scope>NUCLEOTIDE SEQUENCE</scope>
    <source>
        <strain evidence="1">CBS 110217</strain>
    </source>
</reference>
<keyword evidence="2" id="KW-1185">Reference proteome</keyword>
<accession>A0A9P4GXH9</accession>
<organism evidence="1 2">
    <name type="scientific">Setomelanomma holmii</name>
    <dbReference type="NCBI Taxonomy" id="210430"/>
    <lineage>
        <taxon>Eukaryota</taxon>
        <taxon>Fungi</taxon>
        <taxon>Dikarya</taxon>
        <taxon>Ascomycota</taxon>
        <taxon>Pezizomycotina</taxon>
        <taxon>Dothideomycetes</taxon>
        <taxon>Pleosporomycetidae</taxon>
        <taxon>Pleosporales</taxon>
        <taxon>Pleosporineae</taxon>
        <taxon>Phaeosphaeriaceae</taxon>
        <taxon>Setomelanomma</taxon>
    </lineage>
</organism>
<evidence type="ECO:0000313" key="2">
    <source>
        <dbReference type="Proteomes" id="UP000799777"/>
    </source>
</evidence>
<proteinExistence type="predicted"/>
<protein>
    <submittedName>
        <fullName evidence="1">Uncharacterized protein</fullName>
    </submittedName>
</protein>
<dbReference type="AlphaFoldDB" id="A0A9P4GXH9"/>
<dbReference type="EMBL" id="ML978343">
    <property type="protein sequence ID" value="KAF2023514.1"/>
    <property type="molecule type" value="Genomic_DNA"/>
</dbReference>
<dbReference type="Proteomes" id="UP000799777">
    <property type="component" value="Unassembled WGS sequence"/>
</dbReference>